<proteinExistence type="predicted"/>
<dbReference type="RefSeq" id="WP_108853845.1">
    <property type="nucleotide sequence ID" value="NZ_OMOQ01000002.1"/>
</dbReference>
<feature type="domain" description="Mce/MlaD" evidence="8">
    <location>
        <begin position="164"/>
        <end position="224"/>
    </location>
</feature>
<evidence type="ECO:0000313" key="10">
    <source>
        <dbReference type="Proteomes" id="UP000244924"/>
    </source>
</evidence>
<evidence type="ECO:0000256" key="1">
    <source>
        <dbReference type="ARBA" id="ARBA00004533"/>
    </source>
</evidence>
<sequence length="694" mass="73364">MTDPRPSQLDVSTGRQSPWRNLSVIWLIPVLALAISLGLAWRTYSDRGVPIEITFQNASGVAPGETTLRYRDVVIGTVEQVSFTEDLAQVVVRARVEKEFAPYLDEDAEFWVVRPQVSARGISGLSTVLSGVYIEGAWNQEKGIARQVFAGADGPPLAQPGRAGKRITLVAEDGRLISEGAPIYFRGIEVGRLERPRLTVSSDSIVVDAFIESPHDRRLNTATRFWDTSGFSVSLGAQGLSLDFESIASVVAGGITFDSVYEGGTPVNAGHVFTIYSGEAEARKSLHTRGSESAVLVAAEFGDSVGGLEPGAEVVFGGLAVGEVTALSSQIVDTEEGPELHLMANLAIDPARLGLGREAGLEEMLDFFEGATEKGLRARLATANLFSSALVVELVELPDAEPASLDRNATPLPILPSVPSELPDFTATAEGLLERVNSLPIEELIDQAIRLMASVEALASSESTRAAPDAAVALLEDTRALVNDEAMRALPGELRDVVAELRSVVSELNSRGTVTNVAEAVEKANAAIANLATASEDFPELVEDLRQLAAKANSLEAEELLAAATRVLDSADQVISSDAARDLPPALNAALGEVRATLSELREGGAVENANAAMTSARNAADAVADAAEGLPDLSARLERLVSQSEALIGAYGARSTFNEESMAALREMRGAARAVAQLARALERNPSSLLTGR</sequence>
<keyword evidence="6 7" id="KW-0472">Membrane</keyword>
<evidence type="ECO:0000256" key="3">
    <source>
        <dbReference type="ARBA" id="ARBA00022519"/>
    </source>
</evidence>
<feature type="domain" description="Mce/MlaD" evidence="8">
    <location>
        <begin position="48"/>
        <end position="135"/>
    </location>
</feature>
<keyword evidence="10" id="KW-1185">Reference proteome</keyword>
<evidence type="ECO:0000259" key="8">
    <source>
        <dbReference type="Pfam" id="PF02470"/>
    </source>
</evidence>
<evidence type="ECO:0000256" key="7">
    <source>
        <dbReference type="SAM" id="Phobius"/>
    </source>
</evidence>
<dbReference type="InterPro" id="IPR051800">
    <property type="entry name" value="PqiA-PqiB_transport"/>
</dbReference>
<keyword evidence="4 7" id="KW-0812">Transmembrane</keyword>
<evidence type="ECO:0000256" key="6">
    <source>
        <dbReference type="ARBA" id="ARBA00023136"/>
    </source>
</evidence>
<dbReference type="PANTHER" id="PTHR30462:SF0">
    <property type="entry name" value="INTERMEMBRANE TRANSPORT PROTEIN YEBT"/>
    <property type="match status" value="1"/>
</dbReference>
<dbReference type="Pfam" id="PF02470">
    <property type="entry name" value="MlaD"/>
    <property type="match status" value="2"/>
</dbReference>
<keyword evidence="2" id="KW-1003">Cell membrane</keyword>
<evidence type="ECO:0000256" key="5">
    <source>
        <dbReference type="ARBA" id="ARBA00022989"/>
    </source>
</evidence>
<name>A0A2R8BK64_9RHOB</name>
<keyword evidence="5 7" id="KW-1133">Transmembrane helix</keyword>
<keyword evidence="3" id="KW-0997">Cell inner membrane</keyword>
<organism evidence="9 10">
    <name type="scientific">Albidovulum aquaemixtae</name>
    <dbReference type="NCBI Taxonomy" id="1542388"/>
    <lineage>
        <taxon>Bacteria</taxon>
        <taxon>Pseudomonadati</taxon>
        <taxon>Pseudomonadota</taxon>
        <taxon>Alphaproteobacteria</taxon>
        <taxon>Rhodobacterales</taxon>
        <taxon>Paracoccaceae</taxon>
        <taxon>Albidovulum</taxon>
    </lineage>
</organism>
<dbReference type="EMBL" id="OMOQ01000002">
    <property type="protein sequence ID" value="SPH23765.1"/>
    <property type="molecule type" value="Genomic_DNA"/>
</dbReference>
<gene>
    <name evidence="9" type="primary">pqiB</name>
    <name evidence="9" type="ORF">DEA8626_02834</name>
</gene>
<reference evidence="9 10" key="1">
    <citation type="submission" date="2018-03" db="EMBL/GenBank/DDBJ databases">
        <authorList>
            <person name="Keele B.F."/>
        </authorList>
    </citation>
    <scope>NUCLEOTIDE SEQUENCE [LARGE SCALE GENOMIC DNA]</scope>
    <source>
        <strain evidence="9 10">CECT 8626</strain>
    </source>
</reference>
<evidence type="ECO:0000313" key="9">
    <source>
        <dbReference type="EMBL" id="SPH23765.1"/>
    </source>
</evidence>
<comment type="subcellular location">
    <subcellularLocation>
        <location evidence="1">Cell inner membrane</location>
    </subcellularLocation>
</comment>
<protein>
    <submittedName>
        <fullName evidence="9">Paraquat-inducible protein B</fullName>
    </submittedName>
</protein>
<dbReference type="InterPro" id="IPR003399">
    <property type="entry name" value="Mce/MlaD"/>
</dbReference>
<dbReference type="GO" id="GO:0005886">
    <property type="term" value="C:plasma membrane"/>
    <property type="evidence" value="ECO:0007669"/>
    <property type="project" value="UniProtKB-SubCell"/>
</dbReference>
<feature type="transmembrane region" description="Helical" evidence="7">
    <location>
        <begin position="21"/>
        <end position="41"/>
    </location>
</feature>
<accession>A0A2R8BK64</accession>
<dbReference type="OrthoDB" id="9806984at2"/>
<dbReference type="PANTHER" id="PTHR30462">
    <property type="entry name" value="INTERMEMBRANE TRANSPORT PROTEIN PQIB-RELATED"/>
    <property type="match status" value="1"/>
</dbReference>
<evidence type="ECO:0000256" key="2">
    <source>
        <dbReference type="ARBA" id="ARBA00022475"/>
    </source>
</evidence>
<dbReference type="Proteomes" id="UP000244924">
    <property type="component" value="Unassembled WGS sequence"/>
</dbReference>
<dbReference type="AlphaFoldDB" id="A0A2R8BK64"/>
<evidence type="ECO:0000256" key="4">
    <source>
        <dbReference type="ARBA" id="ARBA00022692"/>
    </source>
</evidence>